<evidence type="ECO:0000256" key="1">
    <source>
        <dbReference type="SAM" id="Coils"/>
    </source>
</evidence>
<sequence length="219" mass="25137">DIQAIGQAEKVDEKTSEGNEKRKAILQSIGLRKPPEFKFRKDSMENEEIEVMGDDNGQRDKPDQRIRHSQESVTSDKSVKTISERTIEDMMEQIGKTLVDIQLNKAEMMAAQRTVMELVQNMQIQIIDTNAAVYKMQRKFEEAGNQKQQMEEQTKEVIQRQEALQQDILTIGQQNQKISQQMGTVLGWIEETKGKLDGVTSKTEEIVERITGSRQENRP</sequence>
<accession>X6LXH3</accession>
<evidence type="ECO:0000313" key="3">
    <source>
        <dbReference type="EMBL" id="ETO05395.1"/>
    </source>
</evidence>
<evidence type="ECO:0000256" key="2">
    <source>
        <dbReference type="SAM" id="MobiDB-lite"/>
    </source>
</evidence>
<evidence type="ECO:0000313" key="4">
    <source>
        <dbReference type="Proteomes" id="UP000023152"/>
    </source>
</evidence>
<comment type="caution">
    <text evidence="3">The sequence shown here is derived from an EMBL/GenBank/DDBJ whole genome shotgun (WGS) entry which is preliminary data.</text>
</comment>
<feature type="region of interest" description="Disordered" evidence="2">
    <location>
        <begin position="1"/>
        <end position="27"/>
    </location>
</feature>
<feature type="region of interest" description="Disordered" evidence="2">
    <location>
        <begin position="40"/>
        <end position="74"/>
    </location>
</feature>
<reference evidence="3 4" key="1">
    <citation type="journal article" date="2013" name="Curr. Biol.">
        <title>The Genome of the Foraminiferan Reticulomyxa filosa.</title>
        <authorList>
            <person name="Glockner G."/>
            <person name="Hulsmann N."/>
            <person name="Schleicher M."/>
            <person name="Noegel A.A."/>
            <person name="Eichinger L."/>
            <person name="Gallinger C."/>
            <person name="Pawlowski J."/>
            <person name="Sierra R."/>
            <person name="Euteneuer U."/>
            <person name="Pillet L."/>
            <person name="Moustafa A."/>
            <person name="Platzer M."/>
            <person name="Groth M."/>
            <person name="Szafranski K."/>
            <person name="Schliwa M."/>
        </authorList>
    </citation>
    <scope>NUCLEOTIDE SEQUENCE [LARGE SCALE GENOMIC DNA]</scope>
</reference>
<organism evidence="3 4">
    <name type="scientific">Reticulomyxa filosa</name>
    <dbReference type="NCBI Taxonomy" id="46433"/>
    <lineage>
        <taxon>Eukaryota</taxon>
        <taxon>Sar</taxon>
        <taxon>Rhizaria</taxon>
        <taxon>Retaria</taxon>
        <taxon>Foraminifera</taxon>
        <taxon>Monothalamids</taxon>
        <taxon>Reticulomyxidae</taxon>
        <taxon>Reticulomyxa</taxon>
    </lineage>
</organism>
<feature type="coiled-coil region" evidence="1">
    <location>
        <begin position="133"/>
        <end position="167"/>
    </location>
</feature>
<gene>
    <name evidence="3" type="ORF">RFI_32002</name>
</gene>
<keyword evidence="1" id="KW-0175">Coiled coil</keyword>
<proteinExistence type="predicted"/>
<feature type="compositionally biased region" description="Basic and acidic residues" evidence="2">
    <location>
        <begin position="9"/>
        <end position="23"/>
    </location>
</feature>
<dbReference type="AlphaFoldDB" id="X6LXH3"/>
<dbReference type="Proteomes" id="UP000023152">
    <property type="component" value="Unassembled WGS sequence"/>
</dbReference>
<keyword evidence="4" id="KW-1185">Reference proteome</keyword>
<feature type="non-terminal residue" evidence="3">
    <location>
        <position position="1"/>
    </location>
</feature>
<protein>
    <submittedName>
        <fullName evidence="3">Uncharacterized protein</fullName>
    </submittedName>
</protein>
<feature type="compositionally biased region" description="Basic and acidic residues" evidence="2">
    <location>
        <begin position="56"/>
        <end position="70"/>
    </location>
</feature>
<name>X6LXH3_RETFI</name>
<dbReference type="EMBL" id="ASPP01028170">
    <property type="protein sequence ID" value="ETO05395.1"/>
    <property type="molecule type" value="Genomic_DNA"/>
</dbReference>